<feature type="region of interest" description="Disordered" evidence="1">
    <location>
        <begin position="129"/>
        <end position="192"/>
    </location>
</feature>
<dbReference type="OrthoDB" id="10552534at2759"/>
<dbReference type="RefSeq" id="XP_018067086.1">
    <property type="nucleotide sequence ID" value="XM_018222881.1"/>
</dbReference>
<protein>
    <submittedName>
        <fullName evidence="2">Uncharacterized protein</fullName>
    </submittedName>
</protein>
<sequence>MDATARVALLAVVQADWDTRWQSTTFPGVWVMGTDGWPRRQREEEGDDEELLCRTSNGCHYLCVDGGPHLKIVVAEEFAEKIFGLWLAARDQGHSKRRFRAGFFRDHTGHRYDLDFIVRTIENHCPAVKKEKKEEEESGPGPCLHGVGHAPGPKRRRAAMPKKFNQPRPSSEEPLPEATRKEGWKVKGEWTQEENGEWARTLVRTVGGVEEEMLLIDENKSARTPAGVGDTRNQYWLQKSEQRRGRR</sequence>
<reference evidence="2 3" key="1">
    <citation type="submission" date="2015-10" db="EMBL/GenBank/DDBJ databases">
        <title>Full genome of DAOMC 229536 Phialocephala scopiformis, a fungal endophyte of spruce producing the potent anti-insectan compound rugulosin.</title>
        <authorList>
            <consortium name="DOE Joint Genome Institute"/>
            <person name="Walker A.K."/>
            <person name="Frasz S.L."/>
            <person name="Seifert K.A."/>
            <person name="Miller J.D."/>
            <person name="Mondo S.J."/>
            <person name="Labutti K."/>
            <person name="Lipzen A."/>
            <person name="Dockter R."/>
            <person name="Kennedy M."/>
            <person name="Grigoriev I.V."/>
            <person name="Spatafora J.W."/>
        </authorList>
    </citation>
    <scope>NUCLEOTIDE SEQUENCE [LARGE SCALE GENOMIC DNA]</scope>
    <source>
        <strain evidence="2 3">CBS 120377</strain>
    </source>
</reference>
<accession>A0A194WXM5</accession>
<keyword evidence="3" id="KW-1185">Reference proteome</keyword>
<dbReference type="GeneID" id="28832607"/>
<dbReference type="KEGG" id="psco:LY89DRAFT_785318"/>
<dbReference type="AlphaFoldDB" id="A0A194WXM5"/>
<evidence type="ECO:0000313" key="2">
    <source>
        <dbReference type="EMBL" id="KUJ12731.1"/>
    </source>
</evidence>
<organism evidence="2 3">
    <name type="scientific">Mollisia scopiformis</name>
    <name type="common">Conifer needle endophyte fungus</name>
    <name type="synonym">Phialocephala scopiformis</name>
    <dbReference type="NCBI Taxonomy" id="149040"/>
    <lineage>
        <taxon>Eukaryota</taxon>
        <taxon>Fungi</taxon>
        <taxon>Dikarya</taxon>
        <taxon>Ascomycota</taxon>
        <taxon>Pezizomycotina</taxon>
        <taxon>Leotiomycetes</taxon>
        <taxon>Helotiales</taxon>
        <taxon>Mollisiaceae</taxon>
        <taxon>Mollisia</taxon>
    </lineage>
</organism>
<dbReference type="Proteomes" id="UP000070700">
    <property type="component" value="Unassembled WGS sequence"/>
</dbReference>
<proteinExistence type="predicted"/>
<name>A0A194WXM5_MOLSC</name>
<evidence type="ECO:0000256" key="1">
    <source>
        <dbReference type="SAM" id="MobiDB-lite"/>
    </source>
</evidence>
<dbReference type="EMBL" id="KQ947423">
    <property type="protein sequence ID" value="KUJ12731.1"/>
    <property type="molecule type" value="Genomic_DNA"/>
</dbReference>
<feature type="region of interest" description="Disordered" evidence="1">
    <location>
        <begin position="217"/>
        <end position="247"/>
    </location>
</feature>
<feature type="compositionally biased region" description="Basic and acidic residues" evidence="1">
    <location>
        <begin position="178"/>
        <end position="190"/>
    </location>
</feature>
<dbReference type="InParanoid" id="A0A194WXM5"/>
<gene>
    <name evidence="2" type="ORF">LY89DRAFT_785318</name>
</gene>
<evidence type="ECO:0000313" key="3">
    <source>
        <dbReference type="Proteomes" id="UP000070700"/>
    </source>
</evidence>